<keyword evidence="2" id="KW-1185">Reference proteome</keyword>
<proteinExistence type="predicted"/>
<protein>
    <submittedName>
        <fullName evidence="1">FluG domain-containing protein</fullName>
    </submittedName>
</protein>
<dbReference type="AlphaFoldDB" id="A0A9Q0B9I5"/>
<sequence>MAPPTIKSGVVPAVFCRLLSPQYTLTTPLLPLRRATISQPSTVDFLKRLTDQETQRRIANQPKPFSAEEDADPRKQLKNVNFIKPRCADETEINIAVIYRKWKRFSAWI</sequence>
<comment type="caution">
    <text evidence="1">The sequence shown here is derived from an EMBL/GenBank/DDBJ whole genome shotgun (WGS) entry which is preliminary data.</text>
</comment>
<organism evidence="1 2">
    <name type="scientific">Colletotrichum abscissum</name>
    <dbReference type="NCBI Taxonomy" id="1671311"/>
    <lineage>
        <taxon>Eukaryota</taxon>
        <taxon>Fungi</taxon>
        <taxon>Dikarya</taxon>
        <taxon>Ascomycota</taxon>
        <taxon>Pezizomycotina</taxon>
        <taxon>Sordariomycetes</taxon>
        <taxon>Hypocreomycetidae</taxon>
        <taxon>Glomerellales</taxon>
        <taxon>Glomerellaceae</taxon>
        <taxon>Colletotrichum</taxon>
        <taxon>Colletotrichum acutatum species complex</taxon>
    </lineage>
</organism>
<name>A0A9Q0B9I5_9PEZI</name>
<dbReference type="EMBL" id="SDAQ01000002">
    <property type="protein sequence ID" value="KAI3558859.1"/>
    <property type="molecule type" value="Genomic_DNA"/>
</dbReference>
<evidence type="ECO:0000313" key="1">
    <source>
        <dbReference type="EMBL" id="KAI3558859.1"/>
    </source>
</evidence>
<reference evidence="1" key="1">
    <citation type="submission" date="2019-01" db="EMBL/GenBank/DDBJ databases">
        <title>Colletotrichum abscissum LGMF1257.</title>
        <authorList>
            <person name="Baroncelli R."/>
        </authorList>
    </citation>
    <scope>NUCLEOTIDE SEQUENCE</scope>
    <source>
        <strain evidence="1">Ca142</strain>
    </source>
</reference>
<gene>
    <name evidence="1" type="ORF">CABS02_00899</name>
</gene>
<accession>A0A9Q0B9I5</accession>
<dbReference type="Proteomes" id="UP001056436">
    <property type="component" value="Unassembled WGS sequence"/>
</dbReference>
<evidence type="ECO:0000313" key="2">
    <source>
        <dbReference type="Proteomes" id="UP001056436"/>
    </source>
</evidence>
<dbReference type="OrthoDB" id="4951796at2759"/>